<dbReference type="EMBL" id="BARS01023559">
    <property type="protein sequence ID" value="GAG12643.1"/>
    <property type="molecule type" value="Genomic_DNA"/>
</dbReference>
<dbReference type="AlphaFoldDB" id="X0VJH7"/>
<dbReference type="InterPro" id="IPR036291">
    <property type="entry name" value="NAD(P)-bd_dom_sf"/>
</dbReference>
<gene>
    <name evidence="2" type="ORF">S01H1_37498</name>
</gene>
<feature type="non-terminal residue" evidence="2">
    <location>
        <position position="83"/>
    </location>
</feature>
<proteinExistence type="predicted"/>
<evidence type="ECO:0000259" key="1">
    <source>
        <dbReference type="Pfam" id="PF03721"/>
    </source>
</evidence>
<organism evidence="2">
    <name type="scientific">marine sediment metagenome</name>
    <dbReference type="NCBI Taxonomy" id="412755"/>
    <lineage>
        <taxon>unclassified sequences</taxon>
        <taxon>metagenomes</taxon>
        <taxon>ecological metagenomes</taxon>
    </lineage>
</organism>
<dbReference type="InterPro" id="IPR001732">
    <property type="entry name" value="UDP-Glc/GDP-Man_DH_N"/>
</dbReference>
<dbReference type="SUPFAM" id="SSF51735">
    <property type="entry name" value="NAD(P)-binding Rossmann-fold domains"/>
    <property type="match status" value="1"/>
</dbReference>
<reference evidence="2" key="1">
    <citation type="journal article" date="2014" name="Front. Microbiol.">
        <title>High frequency of phylogenetically diverse reductive dehalogenase-homologous genes in deep subseafloor sedimentary metagenomes.</title>
        <authorList>
            <person name="Kawai M."/>
            <person name="Futagami T."/>
            <person name="Toyoda A."/>
            <person name="Takaki Y."/>
            <person name="Nishi S."/>
            <person name="Hori S."/>
            <person name="Arai W."/>
            <person name="Tsubouchi T."/>
            <person name="Morono Y."/>
            <person name="Uchiyama I."/>
            <person name="Ito T."/>
            <person name="Fujiyama A."/>
            <person name="Inagaki F."/>
            <person name="Takami H."/>
        </authorList>
    </citation>
    <scope>NUCLEOTIDE SEQUENCE</scope>
    <source>
        <strain evidence="2">Expedition CK06-06</strain>
    </source>
</reference>
<evidence type="ECO:0000313" key="2">
    <source>
        <dbReference type="EMBL" id="GAG12643.1"/>
    </source>
</evidence>
<sequence length="83" mass="9303">MGKKKRFRKPFDIVIVGGLGHVGLPLGIVFADKGMNVCLYDLDSEKTELVKRGIMPFMEYGAEPMLKRVIKNGKLSVSRDMEC</sequence>
<dbReference type="Pfam" id="PF03721">
    <property type="entry name" value="UDPG_MGDP_dh_N"/>
    <property type="match status" value="1"/>
</dbReference>
<feature type="domain" description="UDP-glucose/GDP-mannose dehydrogenase N-terminal" evidence="1">
    <location>
        <begin position="15"/>
        <end position="82"/>
    </location>
</feature>
<dbReference type="GO" id="GO:0016616">
    <property type="term" value="F:oxidoreductase activity, acting on the CH-OH group of donors, NAD or NADP as acceptor"/>
    <property type="evidence" value="ECO:0007669"/>
    <property type="project" value="InterPro"/>
</dbReference>
<accession>X0VJH7</accession>
<comment type="caution">
    <text evidence="2">The sequence shown here is derived from an EMBL/GenBank/DDBJ whole genome shotgun (WGS) entry which is preliminary data.</text>
</comment>
<protein>
    <recommendedName>
        <fullName evidence="1">UDP-glucose/GDP-mannose dehydrogenase N-terminal domain-containing protein</fullName>
    </recommendedName>
</protein>
<name>X0VJH7_9ZZZZ</name>
<dbReference type="GO" id="GO:0051287">
    <property type="term" value="F:NAD binding"/>
    <property type="evidence" value="ECO:0007669"/>
    <property type="project" value="InterPro"/>
</dbReference>
<dbReference type="Gene3D" id="3.40.50.720">
    <property type="entry name" value="NAD(P)-binding Rossmann-like Domain"/>
    <property type="match status" value="1"/>
</dbReference>